<protein>
    <submittedName>
        <fullName evidence="1">Uncharacterized protein</fullName>
    </submittedName>
</protein>
<evidence type="ECO:0000313" key="1">
    <source>
        <dbReference type="EMBL" id="KAL0948826.1"/>
    </source>
</evidence>
<evidence type="ECO:0000313" key="2">
    <source>
        <dbReference type="Proteomes" id="UP001556367"/>
    </source>
</evidence>
<sequence>MSSLTMNDARLIEVQSHFAHNIPPLNDLLKCVLYGNECNAPLLVDVPVLSELEFALDIADLFVPVWFRPPLQPFPAVVYKFHTVEHFRGFVLPVTYVFVFVDDTLTTTQHPINVLLERMTPSHNPVRGSVLVCKRTVYGDFIPMEEADINLVDLLLESYIRSLE</sequence>
<dbReference type="EMBL" id="JASNQZ010000012">
    <property type="protein sequence ID" value="KAL0948826.1"/>
    <property type="molecule type" value="Genomic_DNA"/>
</dbReference>
<reference evidence="2" key="1">
    <citation type="submission" date="2024-06" db="EMBL/GenBank/DDBJ databases">
        <title>Multi-omics analyses provide insights into the biosynthesis of the anticancer antibiotic pleurotin in Hohenbuehelia grisea.</title>
        <authorList>
            <person name="Weaver J.A."/>
            <person name="Alberti F."/>
        </authorList>
    </citation>
    <scope>NUCLEOTIDE SEQUENCE [LARGE SCALE GENOMIC DNA]</scope>
    <source>
        <strain evidence="2">T-177</strain>
    </source>
</reference>
<proteinExistence type="predicted"/>
<organism evidence="1 2">
    <name type="scientific">Hohenbuehelia grisea</name>
    <dbReference type="NCBI Taxonomy" id="104357"/>
    <lineage>
        <taxon>Eukaryota</taxon>
        <taxon>Fungi</taxon>
        <taxon>Dikarya</taxon>
        <taxon>Basidiomycota</taxon>
        <taxon>Agaricomycotina</taxon>
        <taxon>Agaricomycetes</taxon>
        <taxon>Agaricomycetidae</taxon>
        <taxon>Agaricales</taxon>
        <taxon>Pleurotineae</taxon>
        <taxon>Pleurotaceae</taxon>
        <taxon>Hohenbuehelia</taxon>
    </lineage>
</organism>
<accession>A0ABR3IZM1</accession>
<dbReference type="Proteomes" id="UP001556367">
    <property type="component" value="Unassembled WGS sequence"/>
</dbReference>
<keyword evidence="2" id="KW-1185">Reference proteome</keyword>
<gene>
    <name evidence="1" type="ORF">HGRIS_008951</name>
</gene>
<comment type="caution">
    <text evidence="1">The sequence shown here is derived from an EMBL/GenBank/DDBJ whole genome shotgun (WGS) entry which is preliminary data.</text>
</comment>
<name>A0ABR3IZM1_9AGAR</name>